<dbReference type="HOGENOM" id="CLU_007946_9_0_11"/>
<keyword evidence="11" id="KW-1185">Reference proteome</keyword>
<reference evidence="10 11" key="1">
    <citation type="submission" date="2014-07" db="EMBL/GenBank/DDBJ databases">
        <title>Genome Sequencing of Dermacoccus nishinomiyaensis.</title>
        <authorList>
            <person name="Hong K.W."/>
            <person name="Chan K.G."/>
        </authorList>
    </citation>
    <scope>NUCLEOTIDE SEQUENCE [LARGE SCALE GENOMIC DNA]</scope>
    <source>
        <strain evidence="10 11">M25</strain>
    </source>
</reference>
<dbReference type="GO" id="GO:0055085">
    <property type="term" value="P:transmembrane transport"/>
    <property type="evidence" value="ECO:0007669"/>
    <property type="project" value="InterPro"/>
</dbReference>
<organism evidence="10 11">
    <name type="scientific">Dermacoccus nishinomiyaensis</name>
    <dbReference type="NCBI Taxonomy" id="1274"/>
    <lineage>
        <taxon>Bacteria</taxon>
        <taxon>Bacillati</taxon>
        <taxon>Actinomycetota</taxon>
        <taxon>Actinomycetes</taxon>
        <taxon>Micrococcales</taxon>
        <taxon>Dermacoccaceae</taxon>
        <taxon>Dermacoccus</taxon>
    </lineage>
</organism>
<feature type="transmembrane region" description="Helical" evidence="8">
    <location>
        <begin position="391"/>
        <end position="409"/>
    </location>
</feature>
<feature type="transmembrane region" description="Helical" evidence="8">
    <location>
        <begin position="262"/>
        <end position="283"/>
    </location>
</feature>
<dbReference type="GeneID" id="41840115"/>
<feature type="transmembrane region" description="Helical" evidence="8">
    <location>
        <begin position="132"/>
        <end position="153"/>
    </location>
</feature>
<feature type="compositionally biased region" description="Low complexity" evidence="7">
    <location>
        <begin position="13"/>
        <end position="25"/>
    </location>
</feature>
<feature type="transmembrane region" description="Helical" evidence="8">
    <location>
        <begin position="318"/>
        <end position="340"/>
    </location>
</feature>
<sequence length="454" mass="48707">MSSPISEPAPTFGSAAPGANGPADAPHSHDAGDAGYAKHLKNRHIQMIGIGGAIGSGLFLGSAGRLHEAGPSLIFSYAICGIADSTAIAGFLIFWKPISDALPQWALALLALTIVLVINLIGVKWFGEMEFWFSIIKVVTIIAFMFVSIFFIVTSKDLSSGSQHATAGLHNITDSGFFPNGVSPMFMLMSGVIFAYASMELIGVAAGETENPREIMPKAARAVVWRILVFYIGTITLMTLLLPTDQYKKGESPFVTVLDRVGFHIGGVHMADIMSVVLISAVASSMNSGLYSTGRVLRSMAMAGTAPRYLAKMSKTQVPYWGIFTTFAFGLIGVGINYAWPSDAFEMVLELATLGIIGVWSMILISHLMMVRKAKRGELERPDFKLKGAPFLNIFGLLFMAAVLLLIMFGDDPKAAKAVYIGGPVLAALMVGGWFLVRGRINSEAFDDEASRMS</sequence>
<dbReference type="GO" id="GO:0006865">
    <property type="term" value="P:amino acid transport"/>
    <property type="evidence" value="ECO:0007669"/>
    <property type="project" value="UniProtKB-KW"/>
</dbReference>
<dbReference type="Pfam" id="PF00324">
    <property type="entry name" value="AA_permease"/>
    <property type="match status" value="2"/>
</dbReference>
<evidence type="ECO:0000256" key="8">
    <source>
        <dbReference type="SAM" id="Phobius"/>
    </source>
</evidence>
<feature type="domain" description="Amino acid permease/ SLC12A" evidence="9">
    <location>
        <begin position="44"/>
        <end position="82"/>
    </location>
</feature>
<keyword evidence="2" id="KW-0813">Transport</keyword>
<keyword evidence="3 8" id="KW-0812">Transmembrane</keyword>
<feature type="transmembrane region" description="Helical" evidence="8">
    <location>
        <begin position="352"/>
        <end position="371"/>
    </location>
</feature>
<dbReference type="PIRSF" id="PIRSF006060">
    <property type="entry name" value="AA_transporter"/>
    <property type="match status" value="1"/>
</dbReference>
<dbReference type="KEGG" id="dni:HX89_02600"/>
<dbReference type="Proteomes" id="UP000027986">
    <property type="component" value="Chromosome"/>
</dbReference>
<dbReference type="PANTHER" id="PTHR43495:SF1">
    <property type="entry name" value="L-ASPARAGINE PERMEASE"/>
    <property type="match status" value="1"/>
</dbReference>
<feature type="transmembrane region" description="Helical" evidence="8">
    <location>
        <begin position="73"/>
        <end position="95"/>
    </location>
</feature>
<keyword evidence="6 8" id="KW-0472">Membrane</keyword>
<dbReference type="Gene3D" id="1.20.1740.10">
    <property type="entry name" value="Amino acid/polyamine transporter I"/>
    <property type="match status" value="2"/>
</dbReference>
<feature type="transmembrane region" description="Helical" evidence="8">
    <location>
        <begin position="107"/>
        <end position="126"/>
    </location>
</feature>
<dbReference type="PANTHER" id="PTHR43495">
    <property type="entry name" value="GABA PERMEASE"/>
    <property type="match status" value="1"/>
</dbReference>
<dbReference type="EMBL" id="CP008889">
    <property type="protein sequence ID" value="AIF40036.1"/>
    <property type="molecule type" value="Genomic_DNA"/>
</dbReference>
<protein>
    <submittedName>
        <fullName evidence="10">L-asparagine permease</fullName>
    </submittedName>
</protein>
<evidence type="ECO:0000313" key="10">
    <source>
        <dbReference type="EMBL" id="AIF40036.1"/>
    </source>
</evidence>
<keyword evidence="5 8" id="KW-1133">Transmembrane helix</keyword>
<feature type="domain" description="Amino acid permease/ SLC12A" evidence="9">
    <location>
        <begin position="84"/>
        <end position="441"/>
    </location>
</feature>
<evidence type="ECO:0000256" key="2">
    <source>
        <dbReference type="ARBA" id="ARBA00022448"/>
    </source>
</evidence>
<dbReference type="AlphaFoldDB" id="A0A075JCN1"/>
<evidence type="ECO:0000256" key="1">
    <source>
        <dbReference type="ARBA" id="ARBA00004141"/>
    </source>
</evidence>
<dbReference type="eggNOG" id="COG1113">
    <property type="taxonomic scope" value="Bacteria"/>
</dbReference>
<evidence type="ECO:0000256" key="3">
    <source>
        <dbReference type="ARBA" id="ARBA00022692"/>
    </source>
</evidence>
<dbReference type="RefSeq" id="WP_038566789.1">
    <property type="nucleotide sequence ID" value="NZ_CP008889.1"/>
</dbReference>
<feature type="transmembrane region" description="Helical" evidence="8">
    <location>
        <begin position="415"/>
        <end position="437"/>
    </location>
</feature>
<dbReference type="InterPro" id="IPR004841">
    <property type="entry name" value="AA-permease/SLC12A_dom"/>
</dbReference>
<accession>A0A075JCN1</accession>
<evidence type="ECO:0000256" key="5">
    <source>
        <dbReference type="ARBA" id="ARBA00022989"/>
    </source>
</evidence>
<evidence type="ECO:0000313" key="11">
    <source>
        <dbReference type="Proteomes" id="UP000027986"/>
    </source>
</evidence>
<feature type="transmembrane region" description="Helical" evidence="8">
    <location>
        <begin position="47"/>
        <end position="67"/>
    </location>
</feature>
<gene>
    <name evidence="10" type="ORF">HX89_02600</name>
</gene>
<dbReference type="OrthoDB" id="5297508at2"/>
<evidence type="ECO:0000256" key="4">
    <source>
        <dbReference type="ARBA" id="ARBA00022970"/>
    </source>
</evidence>
<comment type="subcellular location">
    <subcellularLocation>
        <location evidence="1">Membrane</location>
        <topology evidence="1">Multi-pass membrane protein</topology>
    </subcellularLocation>
</comment>
<feature type="transmembrane region" description="Helical" evidence="8">
    <location>
        <begin position="223"/>
        <end position="242"/>
    </location>
</feature>
<evidence type="ECO:0000256" key="6">
    <source>
        <dbReference type="ARBA" id="ARBA00023136"/>
    </source>
</evidence>
<name>A0A075JCN1_9MICO</name>
<feature type="region of interest" description="Disordered" evidence="7">
    <location>
        <begin position="1"/>
        <end position="29"/>
    </location>
</feature>
<evidence type="ECO:0000259" key="9">
    <source>
        <dbReference type="Pfam" id="PF00324"/>
    </source>
</evidence>
<evidence type="ECO:0000256" key="7">
    <source>
        <dbReference type="SAM" id="MobiDB-lite"/>
    </source>
</evidence>
<proteinExistence type="predicted"/>
<keyword evidence="4" id="KW-0029">Amino-acid transport</keyword>
<dbReference type="GO" id="GO:0016020">
    <property type="term" value="C:membrane"/>
    <property type="evidence" value="ECO:0007669"/>
    <property type="project" value="UniProtKB-SubCell"/>
</dbReference>